<organism evidence="1">
    <name type="scientific">Nothobranchius korthausae</name>
    <dbReference type="NCBI Taxonomy" id="1143690"/>
    <lineage>
        <taxon>Eukaryota</taxon>
        <taxon>Metazoa</taxon>
        <taxon>Chordata</taxon>
        <taxon>Craniata</taxon>
        <taxon>Vertebrata</taxon>
        <taxon>Euteleostomi</taxon>
        <taxon>Actinopterygii</taxon>
        <taxon>Neopterygii</taxon>
        <taxon>Teleostei</taxon>
        <taxon>Neoteleostei</taxon>
        <taxon>Acanthomorphata</taxon>
        <taxon>Ovalentaria</taxon>
        <taxon>Atherinomorphae</taxon>
        <taxon>Cyprinodontiformes</taxon>
        <taxon>Nothobranchiidae</taxon>
        <taxon>Nothobranchius</taxon>
    </lineage>
</organism>
<accession>A0A1A8FXJ9</accession>
<dbReference type="EMBL" id="HAEB01017185">
    <property type="protein sequence ID" value="SBQ63712.1"/>
    <property type="molecule type" value="Transcribed_RNA"/>
</dbReference>
<proteinExistence type="predicted"/>
<protein>
    <submittedName>
        <fullName evidence="1">Uncharacterized protein</fullName>
    </submittedName>
</protein>
<gene>
    <name evidence="1" type="primary">Nfu_g_1_005082</name>
</gene>
<evidence type="ECO:0000313" key="1">
    <source>
        <dbReference type="EMBL" id="SBQ63712.1"/>
    </source>
</evidence>
<feature type="non-terminal residue" evidence="1">
    <location>
        <position position="103"/>
    </location>
</feature>
<sequence length="103" mass="11986">EHPRSHTQWRQNQEGWSCDVKTCTDRSPKISGSHLLSLLFWAGNCMKDYFTSYSRRLPVLVLPENVWYWVHSRKTHPDPLRRLAPAAAALPALTLFCIFNFKS</sequence>
<dbReference type="AlphaFoldDB" id="A0A1A8FXJ9"/>
<reference evidence="1" key="2">
    <citation type="submission" date="2016-06" db="EMBL/GenBank/DDBJ databases">
        <title>The genome of a short-lived fish provides insights into sex chromosome evolution and the genetic control of aging.</title>
        <authorList>
            <person name="Reichwald K."/>
            <person name="Felder M."/>
            <person name="Petzold A."/>
            <person name="Koch P."/>
            <person name="Groth M."/>
            <person name="Platzer M."/>
        </authorList>
    </citation>
    <scope>NUCLEOTIDE SEQUENCE</scope>
    <source>
        <tissue evidence="1">Brain</tissue>
    </source>
</reference>
<reference evidence="1" key="1">
    <citation type="submission" date="2016-05" db="EMBL/GenBank/DDBJ databases">
        <authorList>
            <person name="Lavstsen T."/>
            <person name="Jespersen J.S."/>
        </authorList>
    </citation>
    <scope>NUCLEOTIDE SEQUENCE</scope>
    <source>
        <tissue evidence="1">Brain</tissue>
    </source>
</reference>
<feature type="non-terminal residue" evidence="1">
    <location>
        <position position="1"/>
    </location>
</feature>
<name>A0A1A8FXJ9_9TELE</name>